<dbReference type="AlphaFoldDB" id="A0A4T0X1D8"/>
<dbReference type="Proteomes" id="UP000307173">
    <property type="component" value="Unassembled WGS sequence"/>
</dbReference>
<accession>A0A4T0X1D8</accession>
<dbReference type="InterPro" id="IPR006594">
    <property type="entry name" value="LisH"/>
</dbReference>
<comment type="caution">
    <text evidence="3">The sequence shown here is derived from an EMBL/GenBank/DDBJ whole genome shotgun (WGS) entry which is preliminary data.</text>
</comment>
<reference evidence="3 4" key="1">
    <citation type="journal article" date="2019" name="Front. Genet.">
        <title>Whole-Genome Sequencing of the Opportunistic Yeast Pathogen Candida inconspicua Uncovers Its Hybrid Origin.</title>
        <authorList>
            <person name="Mixao V."/>
            <person name="Hansen A.P."/>
            <person name="Saus E."/>
            <person name="Boekhout T."/>
            <person name="Lass-Florl C."/>
            <person name="Gabaldon T."/>
        </authorList>
    </citation>
    <scope>NUCLEOTIDE SEQUENCE [LARGE SCALE GENOMIC DNA]</scope>
    <source>
        <strain evidence="3 4">CBS 180</strain>
    </source>
</reference>
<name>A0A4T0X1D8_9ASCO</name>
<dbReference type="PROSITE" id="PS50188">
    <property type="entry name" value="B302_SPRY"/>
    <property type="match status" value="1"/>
</dbReference>
<protein>
    <recommendedName>
        <fullName evidence="5">B30.2/SPRY domain-containing protein</fullName>
    </recommendedName>
</protein>
<dbReference type="InterPro" id="IPR043136">
    <property type="entry name" value="B30.2/SPRY_sf"/>
</dbReference>
<dbReference type="Pfam" id="PF00622">
    <property type="entry name" value="SPRY"/>
    <property type="match status" value="1"/>
</dbReference>
<evidence type="ECO:0000259" key="1">
    <source>
        <dbReference type="PROSITE" id="PS50188"/>
    </source>
</evidence>
<dbReference type="OrthoDB" id="25503at2759"/>
<dbReference type="InterPro" id="IPR001870">
    <property type="entry name" value="B30.2/SPRY"/>
</dbReference>
<dbReference type="InterPro" id="IPR003877">
    <property type="entry name" value="SPRY_dom"/>
</dbReference>
<feature type="domain" description="B30.2/SPRY" evidence="1">
    <location>
        <begin position="110"/>
        <end position="331"/>
    </location>
</feature>
<evidence type="ECO:0000313" key="4">
    <source>
        <dbReference type="Proteomes" id="UP000307173"/>
    </source>
</evidence>
<feature type="domain" description="CTLH" evidence="2">
    <location>
        <begin position="416"/>
        <end position="468"/>
    </location>
</feature>
<dbReference type="EMBL" id="SELW01000384">
    <property type="protein sequence ID" value="TID28615.1"/>
    <property type="molecule type" value="Genomic_DNA"/>
</dbReference>
<dbReference type="STRING" id="52247.A0A4T0X1D8"/>
<proteinExistence type="predicted"/>
<evidence type="ECO:0000313" key="3">
    <source>
        <dbReference type="EMBL" id="TID28615.1"/>
    </source>
</evidence>
<keyword evidence="4" id="KW-1185">Reference proteome</keyword>
<dbReference type="PROSITE" id="PS50896">
    <property type="entry name" value="LISH"/>
    <property type="match status" value="1"/>
</dbReference>
<dbReference type="InterPro" id="IPR050618">
    <property type="entry name" value="Ubq-SigPath_Reg"/>
</dbReference>
<dbReference type="PROSITE" id="PS50897">
    <property type="entry name" value="CTLH"/>
    <property type="match status" value="1"/>
</dbReference>
<dbReference type="SMART" id="SM00449">
    <property type="entry name" value="SPRY"/>
    <property type="match status" value="1"/>
</dbReference>
<gene>
    <name evidence="3" type="ORF">CANINC_002371</name>
</gene>
<sequence>MTRSCSVPYYIQLQAIGSSLNHQEDTSNKKLMPETIRWRKLNQLITSGYLGKYPNYFLDGSPQNEEYLSRVMELIYSSRTKEIDTLEGMDSVLKSNNVDLDTSYGGYYLDGTPTNRKQDDLSSDNSVFDLRMPKGWSLEGINQLELSDDSLTIKTGLIENNFFNIYPRSSNKGGIVTVPLDCLPSLLLGIFYFEVTITEGAGNEIDLAIGFIKEDKRKLTDIKIKNIDLRVPDDRVVSWYGKSGLFTAWSGKREDKTFCSFGKGDTIGLGFNQIKDNFFITKNGNYLGSHGSVDSFLNKGFEEKNNFKGLLPCVCFGSWTGAKLNLGDDPTNLFKFDIEYYVKRNKREVMNDIETSKFIDNPKSEINFIDSIVMGYLKHNGFAKTAEGFEKDILDLRNEDVSEVRKKGFELCEFKEKIRELMQQDQYDEVIKLINSKYPTLFNENLKILFRLKIVQLLQRLDLEECTVRQGIEHASKLKELFNDQESHDYVDQISIVFSYVKVRECPLFPDFFDLEKTKIIYAIHIALNKINNLALVSPLDNLILQVDEKLASIMHNLGEDKSVLLINLLEDYVKKGYCLV</sequence>
<dbReference type="Gene3D" id="2.60.120.920">
    <property type="match status" value="1"/>
</dbReference>
<organism evidence="3 4">
    <name type="scientific">Pichia inconspicua</name>
    <dbReference type="NCBI Taxonomy" id="52247"/>
    <lineage>
        <taxon>Eukaryota</taxon>
        <taxon>Fungi</taxon>
        <taxon>Dikarya</taxon>
        <taxon>Ascomycota</taxon>
        <taxon>Saccharomycotina</taxon>
        <taxon>Pichiomycetes</taxon>
        <taxon>Pichiales</taxon>
        <taxon>Pichiaceae</taxon>
        <taxon>Pichia</taxon>
    </lineage>
</organism>
<evidence type="ECO:0008006" key="5">
    <source>
        <dbReference type="Google" id="ProtNLM"/>
    </source>
</evidence>
<dbReference type="PANTHER" id="PTHR12864">
    <property type="entry name" value="RAN BINDING PROTEIN 9-RELATED"/>
    <property type="match status" value="1"/>
</dbReference>
<dbReference type="InterPro" id="IPR006595">
    <property type="entry name" value="CTLH_C"/>
</dbReference>
<evidence type="ECO:0000259" key="2">
    <source>
        <dbReference type="PROSITE" id="PS50897"/>
    </source>
</evidence>